<sequence>MSKKTNKKQETTAPDIRRMFQEGRDRAMSQLMEMGFRYDEALEALKCTSNNVNQAIQLLVEQTPDQALVQPTTQVSSPSYDSDIMSTNVEEEKLQDSLMDDVEEALNTPSTISGPHDEDDEDPPGVHVQPAFREAILAAGFPRDALDMVAYLTDDIDEALEMLPVRVSLLFINDCKLNHHCDIGHMGSA</sequence>
<dbReference type="InterPro" id="IPR009060">
    <property type="entry name" value="UBA-like_sf"/>
</dbReference>
<gene>
    <name evidence="2" type="ORF">LCOR_10714.1</name>
</gene>
<dbReference type="PROSITE" id="PS50030">
    <property type="entry name" value="UBA"/>
    <property type="match status" value="1"/>
</dbReference>
<keyword evidence="3" id="KW-1185">Reference proteome</keyword>
<evidence type="ECO:0000259" key="1">
    <source>
        <dbReference type="PROSITE" id="PS50030"/>
    </source>
</evidence>
<dbReference type="Proteomes" id="UP000027586">
    <property type="component" value="Unassembled WGS sequence"/>
</dbReference>
<evidence type="ECO:0000313" key="3">
    <source>
        <dbReference type="Proteomes" id="UP000027586"/>
    </source>
</evidence>
<evidence type="ECO:0000313" key="2">
    <source>
        <dbReference type="EMBL" id="CDH59913.1"/>
    </source>
</evidence>
<name>A0A068SC10_9FUNG</name>
<accession>A0A068SC10</accession>
<dbReference type="SUPFAM" id="SSF46934">
    <property type="entry name" value="UBA-like"/>
    <property type="match status" value="1"/>
</dbReference>
<dbReference type="SMART" id="SM00165">
    <property type="entry name" value="UBA"/>
    <property type="match status" value="1"/>
</dbReference>
<comment type="caution">
    <text evidence="2">The sequence shown here is derived from an EMBL/GenBank/DDBJ whole genome shotgun (WGS) entry which is preliminary data.</text>
</comment>
<dbReference type="Pfam" id="PF00627">
    <property type="entry name" value="UBA"/>
    <property type="match status" value="1"/>
</dbReference>
<dbReference type="EMBL" id="CBTN010000078">
    <property type="protein sequence ID" value="CDH59913.1"/>
    <property type="molecule type" value="Genomic_DNA"/>
</dbReference>
<organism evidence="2 3">
    <name type="scientific">Lichtheimia corymbifera JMRC:FSU:9682</name>
    <dbReference type="NCBI Taxonomy" id="1263082"/>
    <lineage>
        <taxon>Eukaryota</taxon>
        <taxon>Fungi</taxon>
        <taxon>Fungi incertae sedis</taxon>
        <taxon>Mucoromycota</taxon>
        <taxon>Mucoromycotina</taxon>
        <taxon>Mucoromycetes</taxon>
        <taxon>Mucorales</taxon>
        <taxon>Lichtheimiaceae</taxon>
        <taxon>Lichtheimia</taxon>
    </lineage>
</organism>
<protein>
    <recommendedName>
        <fullName evidence="1">UBA domain-containing protein</fullName>
    </recommendedName>
</protein>
<reference evidence="2" key="1">
    <citation type="submission" date="2013-08" db="EMBL/GenBank/DDBJ databases">
        <title>Gene expansion shapes genome architecture in the human pathogen Lichtheimia corymbifera: an evolutionary genomics analysis in the ancient terrestrial Mucorales (Mucoromycotina).</title>
        <authorList>
            <person name="Schwartze V.U."/>
            <person name="Winter S."/>
            <person name="Shelest E."/>
            <person name="Marcet-Houben M."/>
            <person name="Horn F."/>
            <person name="Wehner S."/>
            <person name="Hoffmann K."/>
            <person name="Riege K."/>
            <person name="Sammeth M."/>
            <person name="Nowrousian M."/>
            <person name="Valiante V."/>
            <person name="Linde J."/>
            <person name="Jacobsen I.D."/>
            <person name="Marz M."/>
            <person name="Brakhage A.A."/>
            <person name="Gabaldon T."/>
            <person name="Bocker S."/>
            <person name="Voigt K."/>
        </authorList>
    </citation>
    <scope>NUCLEOTIDE SEQUENCE [LARGE SCALE GENOMIC DNA]</scope>
    <source>
        <strain evidence="2">FSU 9682</strain>
    </source>
</reference>
<dbReference type="VEuPathDB" id="FungiDB:LCOR_10714.1"/>
<dbReference type="InterPro" id="IPR015940">
    <property type="entry name" value="UBA"/>
</dbReference>
<proteinExistence type="predicted"/>
<feature type="domain" description="UBA" evidence="1">
    <location>
        <begin position="22"/>
        <end position="62"/>
    </location>
</feature>
<dbReference type="AlphaFoldDB" id="A0A068SC10"/>
<dbReference type="Gene3D" id="1.10.8.10">
    <property type="entry name" value="DNA helicase RuvA subunit, C-terminal domain"/>
    <property type="match status" value="1"/>
</dbReference>